<feature type="transmembrane region" description="Helical" evidence="1">
    <location>
        <begin position="61"/>
        <end position="77"/>
    </location>
</feature>
<dbReference type="Proteomes" id="UP000324104">
    <property type="component" value="Unassembled WGS sequence"/>
</dbReference>
<evidence type="ECO:0000313" key="3">
    <source>
        <dbReference type="Proteomes" id="UP000324104"/>
    </source>
</evidence>
<keyword evidence="1" id="KW-0472">Membrane</keyword>
<evidence type="ECO:0000256" key="1">
    <source>
        <dbReference type="SAM" id="Phobius"/>
    </source>
</evidence>
<keyword evidence="1" id="KW-1133">Transmembrane helix</keyword>
<keyword evidence="1" id="KW-0812">Transmembrane</keyword>
<dbReference type="RefSeq" id="WP_149081488.1">
    <property type="nucleotide sequence ID" value="NZ_VTAW01000012.1"/>
</dbReference>
<accession>A0A5D5AM29</accession>
<feature type="transmembrane region" description="Helical" evidence="1">
    <location>
        <begin position="97"/>
        <end position="117"/>
    </location>
</feature>
<keyword evidence="3" id="KW-1185">Reference proteome</keyword>
<feature type="transmembrane region" description="Helical" evidence="1">
    <location>
        <begin position="155"/>
        <end position="176"/>
    </location>
</feature>
<gene>
    <name evidence="2" type="ORF">FYC77_10645</name>
</gene>
<proteinExistence type="predicted"/>
<protein>
    <submittedName>
        <fullName evidence="2">Uncharacterized protein</fullName>
    </submittedName>
</protein>
<evidence type="ECO:0000313" key="2">
    <source>
        <dbReference type="EMBL" id="TYT61927.1"/>
    </source>
</evidence>
<organism evidence="2 3">
    <name type="scientific">Natrialba swarupiae</name>
    <dbReference type="NCBI Taxonomy" id="2448032"/>
    <lineage>
        <taxon>Archaea</taxon>
        <taxon>Methanobacteriati</taxon>
        <taxon>Methanobacteriota</taxon>
        <taxon>Stenosarchaea group</taxon>
        <taxon>Halobacteria</taxon>
        <taxon>Halobacteriales</taxon>
        <taxon>Natrialbaceae</taxon>
        <taxon>Natrialba</taxon>
    </lineage>
</organism>
<feature type="transmembrane region" description="Helical" evidence="1">
    <location>
        <begin position="20"/>
        <end position="41"/>
    </location>
</feature>
<feature type="transmembrane region" description="Helical" evidence="1">
    <location>
        <begin position="123"/>
        <end position="143"/>
    </location>
</feature>
<reference evidence="2 3" key="1">
    <citation type="submission" date="2019-08" db="EMBL/GenBank/DDBJ databases">
        <title>Archaea genome.</title>
        <authorList>
            <person name="Kajale S."/>
            <person name="Shouche Y."/>
            <person name="Deshpande N."/>
            <person name="Sharma A."/>
        </authorList>
    </citation>
    <scope>NUCLEOTIDE SEQUENCE [LARGE SCALE GENOMIC DNA]</scope>
    <source>
        <strain evidence="2 3">ESP3B_9</strain>
    </source>
</reference>
<sequence length="226" mass="23954">MATAVTKTIRTLRTTAGSMLTEIAAAIGTFVGLVWLTANVVLAGVQGTDLSPATAGIPEELVWLGILAVASLGTIWLERDGYRLIRADPHGGGNFAWLSVCYLPCTFLPVGYALSLLLEIPGVFVNLYLVACVLLGGWLAFYGGLDRLDLELSSFVWTFLVVVGMALVVFTAETVLTAVGPLEWLTDTWVLADTTLALFAIAGQGVVLFVGFVSVPRGSVPSVPHR</sequence>
<name>A0A5D5AM29_9EURY</name>
<dbReference type="EMBL" id="VTAW01000012">
    <property type="protein sequence ID" value="TYT61927.1"/>
    <property type="molecule type" value="Genomic_DNA"/>
</dbReference>
<dbReference type="AlphaFoldDB" id="A0A5D5AM29"/>
<feature type="transmembrane region" description="Helical" evidence="1">
    <location>
        <begin position="196"/>
        <end position="216"/>
    </location>
</feature>
<comment type="caution">
    <text evidence="2">The sequence shown here is derived from an EMBL/GenBank/DDBJ whole genome shotgun (WGS) entry which is preliminary data.</text>
</comment>